<dbReference type="EC" id="6.2.1.26" evidence="5"/>
<proteinExistence type="inferred from homology"/>
<dbReference type="GO" id="GO:0006631">
    <property type="term" value="P:fatty acid metabolic process"/>
    <property type="evidence" value="ECO:0007669"/>
    <property type="project" value="TreeGrafter"/>
</dbReference>
<name>A0A1I4F8D7_9LACT</name>
<dbReference type="Pfam" id="PF00501">
    <property type="entry name" value="AMP-binding"/>
    <property type="match status" value="1"/>
</dbReference>
<dbReference type="Gene3D" id="3.30.300.30">
    <property type="match status" value="1"/>
</dbReference>
<dbReference type="InterPro" id="IPR045851">
    <property type="entry name" value="AMP-bd_C_sf"/>
</dbReference>
<dbReference type="HAMAP" id="MF_00731">
    <property type="entry name" value="MenE"/>
    <property type="match status" value="1"/>
</dbReference>
<feature type="domain" description="AMP-binding enzyme C-terminal" evidence="7">
    <location>
        <begin position="369"/>
        <end position="440"/>
    </location>
</feature>
<comment type="pathway">
    <text evidence="5">Quinol/quinone metabolism; 1,4-dihydroxy-2-naphthoate biosynthesis; 1,4-dihydroxy-2-naphthoate from chorismate: step 5/7.</text>
</comment>
<protein>
    <recommendedName>
        <fullName evidence="5">2-succinylbenzoate--CoA ligase</fullName>
        <ecNumber evidence="5">6.2.1.26</ecNumber>
    </recommendedName>
    <alternativeName>
        <fullName evidence="5">o-succinylbenzoyl-CoA synthetase</fullName>
        <shortName evidence="5">OSB-CoA synthetase</shortName>
    </alternativeName>
</protein>
<comment type="catalytic activity">
    <reaction evidence="5">
        <text>2-succinylbenzoate + ATP + CoA = 2-succinylbenzoyl-CoA + AMP + diphosphate</text>
        <dbReference type="Rhea" id="RHEA:17009"/>
        <dbReference type="ChEBI" id="CHEBI:18325"/>
        <dbReference type="ChEBI" id="CHEBI:30616"/>
        <dbReference type="ChEBI" id="CHEBI:33019"/>
        <dbReference type="ChEBI" id="CHEBI:57287"/>
        <dbReference type="ChEBI" id="CHEBI:57364"/>
        <dbReference type="ChEBI" id="CHEBI:456215"/>
        <dbReference type="EC" id="6.2.1.26"/>
    </reaction>
</comment>
<organism evidence="8 9">
    <name type="scientific">Lactococcus garvieae</name>
    <dbReference type="NCBI Taxonomy" id="1363"/>
    <lineage>
        <taxon>Bacteria</taxon>
        <taxon>Bacillati</taxon>
        <taxon>Bacillota</taxon>
        <taxon>Bacilli</taxon>
        <taxon>Lactobacillales</taxon>
        <taxon>Streptococcaceae</taxon>
        <taxon>Lactococcus</taxon>
    </lineage>
</organism>
<keyword evidence="3 5" id="KW-0547">Nucleotide-binding</keyword>
<dbReference type="Gene3D" id="3.40.50.12780">
    <property type="entry name" value="N-terminal domain of ligase-like"/>
    <property type="match status" value="1"/>
</dbReference>
<dbReference type="InterPro" id="IPR042099">
    <property type="entry name" value="ANL_N_sf"/>
</dbReference>
<evidence type="ECO:0000259" key="6">
    <source>
        <dbReference type="Pfam" id="PF00501"/>
    </source>
</evidence>
<evidence type="ECO:0000256" key="1">
    <source>
        <dbReference type="ARBA" id="ARBA00022428"/>
    </source>
</evidence>
<keyword evidence="4 5" id="KW-0067">ATP-binding</keyword>
<dbReference type="RefSeq" id="WP_074750297.1">
    <property type="nucleotide sequence ID" value="NZ_FOTJ01000001.1"/>
</dbReference>
<evidence type="ECO:0000256" key="4">
    <source>
        <dbReference type="ARBA" id="ARBA00022840"/>
    </source>
</evidence>
<dbReference type="Proteomes" id="UP000181969">
    <property type="component" value="Unassembled WGS sequence"/>
</dbReference>
<accession>A0A1I4F8D7</accession>
<dbReference type="PANTHER" id="PTHR43201">
    <property type="entry name" value="ACYL-COA SYNTHETASE"/>
    <property type="match status" value="1"/>
</dbReference>
<evidence type="ECO:0000256" key="2">
    <source>
        <dbReference type="ARBA" id="ARBA00022598"/>
    </source>
</evidence>
<feature type="domain" description="AMP-dependent synthetase/ligase" evidence="6">
    <location>
        <begin position="5"/>
        <end position="326"/>
    </location>
</feature>
<dbReference type="EMBL" id="FOTJ01000001">
    <property type="protein sequence ID" value="SFL14242.1"/>
    <property type="molecule type" value="Genomic_DNA"/>
</dbReference>
<evidence type="ECO:0000313" key="8">
    <source>
        <dbReference type="EMBL" id="SFL14242.1"/>
    </source>
</evidence>
<sequence>MKWLKEQAEKSPNKLFLNQLTFKEVYDKTVQTAQHLNKETARHNRLALLSENSPEMAIVLFALLALDKEVLLLNTHLTANEIQEQLTELDVELLIASDQQTYPADLSFSDIHSLETRTAVLNWQPAPEKIAVIMNTSATTGKFKSVPITWKMLTAHVAASAATMGVLPEDNWLVVLPMFHVSGLSIIMRSLFNATQATIRASFDEEELIKLMNNSSVNMVSMVPTMLKRVHDKIAAESLRVLLLGGEFIPQPLIQACFAQGLPVYKTYGMTETFSQSVTFNILEHPDKLTSVGQALPGVEIKILNPDATQAGEIHLKSPMLMKGYLNQEDVQLFNTGDIGYLDEDNFLYILNRRKDIIISGGENIYPKEIEDLLYSLEGVVECALVPQEDETWGQVPLLFYAGSPDAQEITNFLSQHLAKYKLPRQIIKMNALPKNASGKILRKNLKNEA</sequence>
<keyword evidence="2 5" id="KW-0436">Ligase</keyword>
<comment type="similarity">
    <text evidence="5">Belongs to the ATP-dependent AMP-binding enzyme family. MenE subfamily.</text>
</comment>
<dbReference type="InterPro" id="IPR025110">
    <property type="entry name" value="AMP-bd_C"/>
</dbReference>
<dbReference type="SUPFAM" id="SSF56801">
    <property type="entry name" value="Acetyl-CoA synthetase-like"/>
    <property type="match status" value="1"/>
</dbReference>
<reference evidence="8 9" key="1">
    <citation type="submission" date="2016-10" db="EMBL/GenBank/DDBJ databases">
        <authorList>
            <person name="de Groot N.N."/>
        </authorList>
    </citation>
    <scope>NUCLEOTIDE SEQUENCE [LARGE SCALE GENOMIC DNA]</scope>
    <source>
        <strain evidence="8 9">M79</strain>
    </source>
</reference>
<dbReference type="Pfam" id="PF13193">
    <property type="entry name" value="AMP-binding_C"/>
    <property type="match status" value="1"/>
</dbReference>
<dbReference type="OrthoDB" id="9765680at2"/>
<dbReference type="NCBIfam" id="TIGR01923">
    <property type="entry name" value="menE"/>
    <property type="match status" value="1"/>
</dbReference>
<dbReference type="InterPro" id="IPR000873">
    <property type="entry name" value="AMP-dep_synth/lig_dom"/>
</dbReference>
<evidence type="ECO:0000313" key="9">
    <source>
        <dbReference type="Proteomes" id="UP000181969"/>
    </source>
</evidence>
<comment type="function">
    <text evidence="5">Converts 2-succinylbenzoate (OSB) to 2-succinylbenzoyl-CoA (OSB-CoA).</text>
</comment>
<dbReference type="AlphaFoldDB" id="A0A1I4F8D7"/>
<dbReference type="InterPro" id="IPR010192">
    <property type="entry name" value="MenE"/>
</dbReference>
<comment type="pathway">
    <text evidence="5">Quinol/quinone metabolism; menaquinone biosynthesis.</text>
</comment>
<dbReference type="UniPathway" id="UPA00079"/>
<dbReference type="GO" id="GO:0031956">
    <property type="term" value="F:medium-chain fatty acid-CoA ligase activity"/>
    <property type="evidence" value="ECO:0007669"/>
    <property type="project" value="TreeGrafter"/>
</dbReference>
<evidence type="ECO:0000256" key="3">
    <source>
        <dbReference type="ARBA" id="ARBA00022741"/>
    </source>
</evidence>
<dbReference type="GO" id="GO:0008756">
    <property type="term" value="F:o-succinylbenzoate-CoA ligase activity"/>
    <property type="evidence" value="ECO:0007669"/>
    <property type="project" value="UniProtKB-UniRule"/>
</dbReference>
<dbReference type="GO" id="GO:0009234">
    <property type="term" value="P:menaquinone biosynthetic process"/>
    <property type="evidence" value="ECO:0007669"/>
    <property type="project" value="UniProtKB-UniRule"/>
</dbReference>
<gene>
    <name evidence="5" type="primary">menE</name>
    <name evidence="8" type="ORF">SAMN05216438_101498</name>
</gene>
<keyword evidence="1 5" id="KW-0474">Menaquinone biosynthesis</keyword>
<dbReference type="GO" id="GO:0005524">
    <property type="term" value="F:ATP binding"/>
    <property type="evidence" value="ECO:0007669"/>
    <property type="project" value="UniProtKB-KW"/>
</dbReference>
<evidence type="ECO:0000256" key="5">
    <source>
        <dbReference type="HAMAP-Rule" id="MF_00731"/>
    </source>
</evidence>
<evidence type="ECO:0000259" key="7">
    <source>
        <dbReference type="Pfam" id="PF13193"/>
    </source>
</evidence>
<dbReference type="PANTHER" id="PTHR43201:SF32">
    <property type="entry name" value="2-SUCCINYLBENZOATE--COA LIGASE, CHLOROPLASTIC_PEROXISOMAL"/>
    <property type="match status" value="1"/>
</dbReference>
<dbReference type="UniPathway" id="UPA01057">
    <property type="reaction ID" value="UER00166"/>
</dbReference>